<reference evidence="1" key="1">
    <citation type="submission" date="2014-09" db="EMBL/GenBank/DDBJ databases">
        <authorList>
            <person name="Magalhaes I.L.F."/>
            <person name="Oliveira U."/>
            <person name="Santos F.R."/>
            <person name="Vidigal T.H.D.A."/>
            <person name="Brescovit A.D."/>
            <person name="Santos A.J."/>
        </authorList>
    </citation>
    <scope>NUCLEOTIDE SEQUENCE</scope>
    <source>
        <tissue evidence="1">Shoot tissue taken approximately 20 cm above the soil surface</tissue>
    </source>
</reference>
<proteinExistence type="predicted"/>
<accession>A0A0A9HBX9</accession>
<organism evidence="1">
    <name type="scientific">Arundo donax</name>
    <name type="common">Giant reed</name>
    <name type="synonym">Donax arundinaceus</name>
    <dbReference type="NCBI Taxonomy" id="35708"/>
    <lineage>
        <taxon>Eukaryota</taxon>
        <taxon>Viridiplantae</taxon>
        <taxon>Streptophyta</taxon>
        <taxon>Embryophyta</taxon>
        <taxon>Tracheophyta</taxon>
        <taxon>Spermatophyta</taxon>
        <taxon>Magnoliopsida</taxon>
        <taxon>Liliopsida</taxon>
        <taxon>Poales</taxon>
        <taxon>Poaceae</taxon>
        <taxon>PACMAD clade</taxon>
        <taxon>Arundinoideae</taxon>
        <taxon>Arundineae</taxon>
        <taxon>Arundo</taxon>
    </lineage>
</organism>
<reference evidence="1" key="2">
    <citation type="journal article" date="2015" name="Data Brief">
        <title>Shoot transcriptome of the giant reed, Arundo donax.</title>
        <authorList>
            <person name="Barrero R.A."/>
            <person name="Guerrero F.D."/>
            <person name="Moolhuijzen P."/>
            <person name="Goolsby J.A."/>
            <person name="Tidwell J."/>
            <person name="Bellgard S.E."/>
            <person name="Bellgard M.I."/>
        </authorList>
    </citation>
    <scope>NUCLEOTIDE SEQUENCE</scope>
    <source>
        <tissue evidence="1">Shoot tissue taken approximately 20 cm above the soil surface</tissue>
    </source>
</reference>
<dbReference type="AlphaFoldDB" id="A0A0A9HBX9"/>
<protein>
    <submittedName>
        <fullName evidence="1">Uncharacterized protein</fullName>
    </submittedName>
</protein>
<evidence type="ECO:0000313" key="1">
    <source>
        <dbReference type="EMBL" id="JAE30418.1"/>
    </source>
</evidence>
<sequence length="41" mass="4856">MHFIFHFVGTREVVSCTFFKAILRILWTNPCLPNCNIILFL</sequence>
<name>A0A0A9HBX9_ARUDO</name>
<dbReference type="EMBL" id="GBRH01167478">
    <property type="protein sequence ID" value="JAE30418.1"/>
    <property type="molecule type" value="Transcribed_RNA"/>
</dbReference>